<dbReference type="PROSITE" id="PS51257">
    <property type="entry name" value="PROKAR_LIPOPROTEIN"/>
    <property type="match status" value="1"/>
</dbReference>
<name>A0A1X6ZJH9_9RHOB</name>
<dbReference type="RefSeq" id="WP_085888590.1">
    <property type="nucleotide sequence ID" value="NZ_FWFN01000005.1"/>
</dbReference>
<evidence type="ECO:0008006" key="4">
    <source>
        <dbReference type="Google" id="ProtNLM"/>
    </source>
</evidence>
<evidence type="ECO:0000313" key="2">
    <source>
        <dbReference type="EMBL" id="SLN52901.1"/>
    </source>
</evidence>
<dbReference type="Proteomes" id="UP000193963">
    <property type="component" value="Unassembled WGS sequence"/>
</dbReference>
<sequence>MRALLLSAPILALATQASALSCLPPDAVTSYQRADQAPETYVVLLGDFRFDPPELPERDLTDPNPEEHRFPAQFEGQALGPEGFTGSYALDMEVTLTCAGPWCAGVPTGGAGLAFVEMTDTGYHLRLGPCGGQYFSAPEPAVTDRIAACHAGDAGCAAE</sequence>
<dbReference type="AlphaFoldDB" id="A0A1X6ZJH9"/>
<gene>
    <name evidence="2" type="ORF">PSM7751_02532</name>
</gene>
<keyword evidence="1" id="KW-0732">Signal</keyword>
<organism evidence="2 3">
    <name type="scientific">Pseudooceanicola marinus</name>
    <dbReference type="NCBI Taxonomy" id="396013"/>
    <lineage>
        <taxon>Bacteria</taxon>
        <taxon>Pseudomonadati</taxon>
        <taxon>Pseudomonadota</taxon>
        <taxon>Alphaproteobacteria</taxon>
        <taxon>Rhodobacterales</taxon>
        <taxon>Paracoccaceae</taxon>
        <taxon>Pseudooceanicola</taxon>
    </lineage>
</organism>
<dbReference type="EMBL" id="FWFN01000005">
    <property type="protein sequence ID" value="SLN52901.1"/>
    <property type="molecule type" value="Genomic_DNA"/>
</dbReference>
<feature type="chain" id="PRO_5012891647" description="Lipoprotein" evidence="1">
    <location>
        <begin position="20"/>
        <end position="159"/>
    </location>
</feature>
<proteinExistence type="predicted"/>
<evidence type="ECO:0000256" key="1">
    <source>
        <dbReference type="SAM" id="SignalP"/>
    </source>
</evidence>
<feature type="signal peptide" evidence="1">
    <location>
        <begin position="1"/>
        <end position="19"/>
    </location>
</feature>
<accession>A0A1X6ZJH9</accession>
<reference evidence="2 3" key="1">
    <citation type="submission" date="2017-03" db="EMBL/GenBank/DDBJ databases">
        <authorList>
            <person name="Afonso C.L."/>
            <person name="Miller P.J."/>
            <person name="Scott M.A."/>
            <person name="Spackman E."/>
            <person name="Goraichik I."/>
            <person name="Dimitrov K.M."/>
            <person name="Suarez D.L."/>
            <person name="Swayne D.E."/>
        </authorList>
    </citation>
    <scope>NUCLEOTIDE SEQUENCE [LARGE SCALE GENOMIC DNA]</scope>
    <source>
        <strain evidence="2 3">CECT 7751</strain>
    </source>
</reference>
<protein>
    <recommendedName>
        <fullName evidence="4">Lipoprotein</fullName>
    </recommendedName>
</protein>
<keyword evidence="3" id="KW-1185">Reference proteome</keyword>
<dbReference type="OrthoDB" id="8451541at2"/>
<evidence type="ECO:0000313" key="3">
    <source>
        <dbReference type="Proteomes" id="UP000193963"/>
    </source>
</evidence>